<dbReference type="AlphaFoldDB" id="A0A5B8XX11"/>
<name>A0A5B8XX11_9DELT</name>
<dbReference type="KEGG" id="bbae:FRD01_21190"/>
<protein>
    <submittedName>
        <fullName evidence="2">Uncharacterized protein</fullName>
    </submittedName>
</protein>
<feature type="transmembrane region" description="Helical" evidence="1">
    <location>
        <begin position="341"/>
        <end position="361"/>
    </location>
</feature>
<gene>
    <name evidence="2" type="ORF">FRD01_21190</name>
</gene>
<evidence type="ECO:0000313" key="3">
    <source>
        <dbReference type="Proteomes" id="UP000321595"/>
    </source>
</evidence>
<feature type="transmembrane region" description="Helical" evidence="1">
    <location>
        <begin position="367"/>
        <end position="386"/>
    </location>
</feature>
<dbReference type="RefSeq" id="WP_146962940.1">
    <property type="nucleotide sequence ID" value="NZ_CP042467.1"/>
</dbReference>
<keyword evidence="1" id="KW-0472">Membrane</keyword>
<dbReference type="EMBL" id="CP042467">
    <property type="protein sequence ID" value="QED29707.1"/>
    <property type="molecule type" value="Genomic_DNA"/>
</dbReference>
<keyword evidence="1" id="KW-0812">Transmembrane</keyword>
<dbReference type="Proteomes" id="UP000321595">
    <property type="component" value="Chromosome"/>
</dbReference>
<organism evidence="2 3">
    <name type="scientific">Microvenator marinus</name>
    <dbReference type="NCBI Taxonomy" id="2600177"/>
    <lineage>
        <taxon>Bacteria</taxon>
        <taxon>Deltaproteobacteria</taxon>
        <taxon>Bradymonadales</taxon>
        <taxon>Microvenatoraceae</taxon>
        <taxon>Microvenator</taxon>
    </lineage>
</organism>
<accession>A0A5B8XX11</accession>
<evidence type="ECO:0000256" key="1">
    <source>
        <dbReference type="SAM" id="Phobius"/>
    </source>
</evidence>
<proteinExistence type="predicted"/>
<evidence type="ECO:0000313" key="2">
    <source>
        <dbReference type="EMBL" id="QED29707.1"/>
    </source>
</evidence>
<reference evidence="2 3" key="1">
    <citation type="submission" date="2019-08" db="EMBL/GenBank/DDBJ databases">
        <authorList>
            <person name="Liang Q."/>
        </authorList>
    </citation>
    <scope>NUCLEOTIDE SEQUENCE [LARGE SCALE GENOMIC DNA]</scope>
    <source>
        <strain evidence="2 3">V1718</strain>
    </source>
</reference>
<sequence>MHRCLILHISGALDDEIREVERDFTERSQLGQTPTQSEFIHIPAAGVGNLTKPVEVLRQNLWDETRLALTRLLQAAPGQVDPFTLDVLILCSFGAPMHLEAVRVGLDCLEENLEPYLSVFPSHERAASRRLRVFIAGYLSSAHRSTERRDALRDLVKELRGRKLHHREERMVDRLILLDSITPRGVVSDAELRGHLEAFSALLVLGDIRTSDQITRALTEPGHDVIATLGCVRAILRITTIQDEYTELLLAQVANAARKEVKADLPNRRVVFGSRPPQMDEVDGIRERILSRTLETLDALGPLSLPSLSRWLDELAALNPDDFRQPEEDDKPPEPRLPLKPVLAVSGVFSIAAYTVATLLLGMSAVVSAGTSLAAFAVVLALLGLAHHVANRRPKKVEEKPAEDLLARIREHVLALHSKVETLRSQLEIAATTPISLESRRQFLKDEAWRVSLGGADISATLIETQHPHGSPEDSLVAFFREIGTWKELLEEPETLSPGALLRFCESVSSDVTLETILRSKPCLALLLGRAESWIATWQHGVPVHMDMKSQIIHDEDGVRQSVDNLLVAPKALDINLDHARRHLSESIQDIWLLSVVHDIHEDAIPTLSKDS</sequence>
<keyword evidence="1" id="KW-1133">Transmembrane helix</keyword>
<keyword evidence="3" id="KW-1185">Reference proteome</keyword>